<keyword evidence="1" id="KW-0819">tRNA processing</keyword>
<dbReference type="InterPro" id="IPR018593">
    <property type="entry name" value="tRNA-endonuc_su_Sen15"/>
</dbReference>
<protein>
    <recommendedName>
        <fullName evidence="3">tRNA-splicing endonuclease subunit Sen15 domain-containing protein</fullName>
    </recommendedName>
</protein>
<evidence type="ECO:0000313" key="5">
    <source>
        <dbReference type="Proteomes" id="UP000664169"/>
    </source>
</evidence>
<dbReference type="GO" id="GO:0000213">
    <property type="term" value="F:tRNA-intron lyase activity"/>
    <property type="evidence" value="ECO:0007669"/>
    <property type="project" value="TreeGrafter"/>
</dbReference>
<gene>
    <name evidence="4" type="ORF">GOMPHAMPRED_004572</name>
</gene>
<dbReference type="Pfam" id="PF09631">
    <property type="entry name" value="Sen15"/>
    <property type="match status" value="1"/>
</dbReference>
<feature type="compositionally biased region" description="Basic and acidic residues" evidence="2">
    <location>
        <begin position="112"/>
        <end position="130"/>
    </location>
</feature>
<reference evidence="4" key="1">
    <citation type="submission" date="2021-03" db="EMBL/GenBank/DDBJ databases">
        <authorList>
            <person name="Tagirdzhanova G."/>
        </authorList>
    </citation>
    <scope>NUCLEOTIDE SEQUENCE</scope>
</reference>
<dbReference type="GO" id="GO:0000214">
    <property type="term" value="C:tRNA-intron endonuclease complex"/>
    <property type="evidence" value="ECO:0007669"/>
    <property type="project" value="InterPro"/>
</dbReference>
<feature type="domain" description="tRNA-splicing endonuclease subunit Sen15" evidence="3">
    <location>
        <begin position="267"/>
        <end position="302"/>
    </location>
</feature>
<dbReference type="GO" id="GO:0000379">
    <property type="term" value="P:tRNA-type intron splice site recognition and cleavage"/>
    <property type="evidence" value="ECO:0007669"/>
    <property type="project" value="InterPro"/>
</dbReference>
<feature type="compositionally biased region" description="Low complexity" evidence="2">
    <location>
        <begin position="132"/>
        <end position="182"/>
    </location>
</feature>
<feature type="region of interest" description="Disordered" evidence="2">
    <location>
        <begin position="112"/>
        <end position="182"/>
    </location>
</feature>
<feature type="compositionally biased region" description="Low complexity" evidence="2">
    <location>
        <begin position="45"/>
        <end position="92"/>
    </location>
</feature>
<keyword evidence="5" id="KW-1185">Reference proteome</keyword>
<dbReference type="PANTHER" id="PTHR28518:SF1">
    <property type="entry name" value="TRNA-SPLICING ENDONUCLEASE SUBUNIT SEN15"/>
    <property type="match status" value="1"/>
</dbReference>
<dbReference type="PANTHER" id="PTHR28518">
    <property type="entry name" value="TRNA-SPLICING ENDONUCLEASE SUBUNIT SEN15"/>
    <property type="match status" value="1"/>
</dbReference>
<evidence type="ECO:0000256" key="2">
    <source>
        <dbReference type="SAM" id="MobiDB-lite"/>
    </source>
</evidence>
<feature type="region of interest" description="Disordered" evidence="2">
    <location>
        <begin position="45"/>
        <end position="94"/>
    </location>
</feature>
<evidence type="ECO:0000259" key="3">
    <source>
        <dbReference type="Pfam" id="PF09631"/>
    </source>
</evidence>
<evidence type="ECO:0000313" key="4">
    <source>
        <dbReference type="EMBL" id="CAF9928008.1"/>
    </source>
</evidence>
<accession>A0A8H3FNR7</accession>
<sequence>MPQNTLEQPIPLEQANPLESTLEATIRKTLLKQHSWTAVKSHTCSNNSLPIFSSSSPSSSPSSPSSTPGFESTSTSVSTPLPLPLLSGLPPTRLYISPRDQEEFLRVQAVLSREERGERSEPSQHQRDEQGDQQQSEQRSDQHSGQQQSESDQPSDQASMQQQQQQQQQQQIPKATATATATATAAQRKEAFEREFFAPVREFVACAWKNSSHSTSTPTSHPISASTSMSRSGDGLAGNEDHGVSLARLAATFELVESVRRQRGEKEGTTKDAPRMLLGIVDSDSTVVFYVVHDGIVKARQN</sequence>
<dbReference type="EMBL" id="CAJPDQ010000028">
    <property type="protein sequence ID" value="CAF9928008.1"/>
    <property type="molecule type" value="Genomic_DNA"/>
</dbReference>
<dbReference type="AlphaFoldDB" id="A0A8H3FNR7"/>
<dbReference type="InterPro" id="IPR036167">
    <property type="entry name" value="tRNA_intron_Endo_cat-like_sf"/>
</dbReference>
<comment type="caution">
    <text evidence="4">The sequence shown here is derived from an EMBL/GenBank/DDBJ whole genome shotgun (WGS) entry which is preliminary data.</text>
</comment>
<proteinExistence type="predicted"/>
<evidence type="ECO:0000256" key="1">
    <source>
        <dbReference type="ARBA" id="ARBA00022694"/>
    </source>
</evidence>
<dbReference type="SUPFAM" id="SSF53032">
    <property type="entry name" value="tRNA-intron endonuclease catalytic domain-like"/>
    <property type="match status" value="1"/>
</dbReference>
<feature type="compositionally biased region" description="Low complexity" evidence="2">
    <location>
        <begin position="211"/>
        <end position="228"/>
    </location>
</feature>
<name>A0A8H3FNR7_9LECA</name>
<dbReference type="InterPro" id="IPR042777">
    <property type="entry name" value="Sen15_fungi"/>
</dbReference>
<organism evidence="4 5">
    <name type="scientific">Gomphillus americanus</name>
    <dbReference type="NCBI Taxonomy" id="1940652"/>
    <lineage>
        <taxon>Eukaryota</taxon>
        <taxon>Fungi</taxon>
        <taxon>Dikarya</taxon>
        <taxon>Ascomycota</taxon>
        <taxon>Pezizomycotina</taxon>
        <taxon>Lecanoromycetes</taxon>
        <taxon>OSLEUM clade</taxon>
        <taxon>Ostropomycetidae</taxon>
        <taxon>Ostropales</taxon>
        <taxon>Graphidaceae</taxon>
        <taxon>Gomphilloideae</taxon>
        <taxon>Gomphillus</taxon>
    </lineage>
</organism>
<dbReference type="OrthoDB" id="10002170at2759"/>
<feature type="region of interest" description="Disordered" evidence="2">
    <location>
        <begin position="210"/>
        <end position="238"/>
    </location>
</feature>
<dbReference type="Proteomes" id="UP000664169">
    <property type="component" value="Unassembled WGS sequence"/>
</dbReference>